<evidence type="ECO:0000256" key="1">
    <source>
        <dbReference type="ARBA" id="ARBA00006987"/>
    </source>
</evidence>
<dbReference type="PANTHER" id="PTHR42928:SF5">
    <property type="entry name" value="BLR1237 PROTEIN"/>
    <property type="match status" value="1"/>
</dbReference>
<reference evidence="3 4" key="1">
    <citation type="submission" date="2021-08" db="EMBL/GenBank/DDBJ databases">
        <authorList>
            <person name="Peeters C."/>
        </authorList>
    </citation>
    <scope>NUCLEOTIDE SEQUENCE [LARGE SCALE GENOMIC DNA]</scope>
    <source>
        <strain evidence="3 4">LMG 32289</strain>
    </source>
</reference>
<evidence type="ECO:0000313" key="4">
    <source>
        <dbReference type="Proteomes" id="UP000706525"/>
    </source>
</evidence>
<evidence type="ECO:0008006" key="5">
    <source>
        <dbReference type="Google" id="ProtNLM"/>
    </source>
</evidence>
<dbReference type="EMBL" id="CAJZAG010000003">
    <property type="protein sequence ID" value="CAG9170103.1"/>
    <property type="molecule type" value="Genomic_DNA"/>
</dbReference>
<dbReference type="SUPFAM" id="SSF53850">
    <property type="entry name" value="Periplasmic binding protein-like II"/>
    <property type="match status" value="1"/>
</dbReference>
<protein>
    <recommendedName>
        <fullName evidence="5">Tripartite tricarboxylate transporter substrate binding protein</fullName>
    </recommendedName>
</protein>
<comment type="similarity">
    <text evidence="1">Belongs to the UPF0065 (bug) family.</text>
</comment>
<dbReference type="InterPro" id="IPR006311">
    <property type="entry name" value="TAT_signal"/>
</dbReference>
<comment type="caution">
    <text evidence="3">The sequence shown here is derived from an EMBL/GenBank/DDBJ whole genome shotgun (WGS) entry which is preliminary data.</text>
</comment>
<dbReference type="RefSeq" id="WP_223986133.1">
    <property type="nucleotide sequence ID" value="NZ_CAJZAG010000003.1"/>
</dbReference>
<dbReference type="Proteomes" id="UP000706525">
    <property type="component" value="Unassembled WGS sequence"/>
</dbReference>
<keyword evidence="2" id="KW-0732">Signal</keyword>
<evidence type="ECO:0000256" key="2">
    <source>
        <dbReference type="SAM" id="SignalP"/>
    </source>
</evidence>
<feature type="signal peptide" evidence="2">
    <location>
        <begin position="1"/>
        <end position="31"/>
    </location>
</feature>
<proteinExistence type="inferred from homology"/>
<gene>
    <name evidence="3" type="ORF">LMG32289_02019</name>
</gene>
<dbReference type="PROSITE" id="PS51318">
    <property type="entry name" value="TAT"/>
    <property type="match status" value="1"/>
</dbReference>
<keyword evidence="4" id="KW-1185">Reference proteome</keyword>
<dbReference type="Gene3D" id="3.40.190.150">
    <property type="entry name" value="Bordetella uptake gene, domain 1"/>
    <property type="match status" value="1"/>
</dbReference>
<organism evidence="3 4">
    <name type="scientific">Cupriavidus pampae</name>
    <dbReference type="NCBI Taxonomy" id="659251"/>
    <lineage>
        <taxon>Bacteria</taxon>
        <taxon>Pseudomonadati</taxon>
        <taxon>Pseudomonadota</taxon>
        <taxon>Betaproteobacteria</taxon>
        <taxon>Burkholderiales</taxon>
        <taxon>Burkholderiaceae</taxon>
        <taxon>Cupriavidus</taxon>
    </lineage>
</organism>
<dbReference type="PIRSF" id="PIRSF017082">
    <property type="entry name" value="YflP"/>
    <property type="match status" value="1"/>
</dbReference>
<dbReference type="Gene3D" id="3.40.190.10">
    <property type="entry name" value="Periplasmic binding protein-like II"/>
    <property type="match status" value="1"/>
</dbReference>
<feature type="chain" id="PRO_5046183888" description="Tripartite tricarboxylate transporter substrate binding protein" evidence="2">
    <location>
        <begin position="32"/>
        <end position="340"/>
    </location>
</feature>
<dbReference type="PANTHER" id="PTHR42928">
    <property type="entry name" value="TRICARBOXYLATE-BINDING PROTEIN"/>
    <property type="match status" value="1"/>
</dbReference>
<evidence type="ECO:0000313" key="3">
    <source>
        <dbReference type="EMBL" id="CAG9170103.1"/>
    </source>
</evidence>
<dbReference type="Pfam" id="PF03401">
    <property type="entry name" value="TctC"/>
    <property type="match status" value="1"/>
</dbReference>
<name>A0ABN7Y9Q5_9BURK</name>
<dbReference type="CDD" id="cd07012">
    <property type="entry name" value="PBP2_Bug_TTT"/>
    <property type="match status" value="1"/>
</dbReference>
<dbReference type="InterPro" id="IPR005064">
    <property type="entry name" value="BUG"/>
</dbReference>
<accession>A0ABN7Y9Q5</accession>
<dbReference type="InterPro" id="IPR042100">
    <property type="entry name" value="Bug_dom1"/>
</dbReference>
<sequence length="340" mass="35566">MQSSRRRFVQQCIGGSFAAGLGLPLARLAHAQATTDAAAALPNGWPAQSIKVVVPFPPGGSTDILGRFVAEHLQKTLGKPVMVENLPGATGTIGVAAVARANPDGYTLLMGSVGTMVTNHFAYEKLPFTIDSIAAVINLAETPNVLMVRPSLDVDSPAALIARMKAKGASFQYGSSGVASSAQISCEVFKQRAGVQAVHVPYKGGSQMLTDLIAGNIDFTIDQISSALKLIQAGRIKALAVTSAQRSPLLPDLPTLAETMPGYVMSPWFCVGAPASTPKPIVARINTLLNGMLADKAIVAKMEGYGIVPVGGTPTDLATLIRKEATQMQELSTRVQFKTA</sequence>